<dbReference type="InterPro" id="IPR036259">
    <property type="entry name" value="MFS_trans_sf"/>
</dbReference>
<evidence type="ECO:0000256" key="5">
    <source>
        <dbReference type="SAM" id="Phobius"/>
    </source>
</evidence>
<evidence type="ECO:0000256" key="2">
    <source>
        <dbReference type="ARBA" id="ARBA00022692"/>
    </source>
</evidence>
<feature type="transmembrane region" description="Helical" evidence="5">
    <location>
        <begin position="184"/>
        <end position="203"/>
    </location>
</feature>
<feature type="transmembrane region" description="Helical" evidence="5">
    <location>
        <begin position="379"/>
        <end position="401"/>
    </location>
</feature>
<feature type="domain" description="Major facilitator superfamily (MFS) profile" evidence="6">
    <location>
        <begin position="20"/>
        <end position="408"/>
    </location>
</feature>
<dbReference type="SUPFAM" id="SSF103473">
    <property type="entry name" value="MFS general substrate transporter"/>
    <property type="match status" value="1"/>
</dbReference>
<dbReference type="InterPro" id="IPR052528">
    <property type="entry name" value="Sugar_transport-like"/>
</dbReference>
<dbReference type="PANTHER" id="PTHR23526:SF4">
    <property type="entry name" value="INTEGRAL MEMBRANE TRANSPORT PROTEIN"/>
    <property type="match status" value="1"/>
</dbReference>
<dbReference type="PRINTS" id="PR01035">
    <property type="entry name" value="TCRTETA"/>
</dbReference>
<dbReference type="Proteomes" id="UP001302257">
    <property type="component" value="Chromosome"/>
</dbReference>
<sequence length="417" mass="43986">MSGLHAPAHSAASTPQSPWALLRLISGHVCLHASMAGMRLAAPLWALQQGYGPFAVGFLLALFSLSQVFLALPAGRFADRHGLRKPVSWAVVASIAGATAAALYPHFAVLCFAALMMGGATGSAAIALQRHVGRAAADATDLRRVFSWLSIGPAISNFLGPVCAGLLIDHAGVWLGGKVADHNGFVAAFALTALLPSLAWMCVRTTRELEPVVHAGGVPPSAWPLFKEPMMRRLLLVNWLLSSCWDVHTFVVPVLGHERGYSASVIGTILGAFAVAAAVVRVFLPLLASRLREWAVVTTAMVVTALLFAVYPLMPSAWAMGVCSVLLGLTLGTVQPMIMSTLHQITPHALHGQAIALRLMTINLSSVLMPMLFGTAGVVVGVSVVFWTVGALVGLGSHAAWRLRSEDYLSPGRPKAN</sequence>
<dbReference type="RefSeq" id="WP_313866898.1">
    <property type="nucleotide sequence ID" value="NZ_CP132507.1"/>
</dbReference>
<accession>A0ABZ0AWN0</accession>
<evidence type="ECO:0000313" key="8">
    <source>
        <dbReference type="Proteomes" id="UP001302257"/>
    </source>
</evidence>
<evidence type="ECO:0000256" key="4">
    <source>
        <dbReference type="ARBA" id="ARBA00023136"/>
    </source>
</evidence>
<organism evidence="7 8">
    <name type="scientific">Rhodoferax mekongensis</name>
    <dbReference type="NCBI Taxonomy" id="3068341"/>
    <lineage>
        <taxon>Bacteria</taxon>
        <taxon>Pseudomonadati</taxon>
        <taxon>Pseudomonadota</taxon>
        <taxon>Betaproteobacteria</taxon>
        <taxon>Burkholderiales</taxon>
        <taxon>Comamonadaceae</taxon>
        <taxon>Rhodoferax</taxon>
    </lineage>
</organism>
<dbReference type="Gene3D" id="1.20.1250.20">
    <property type="entry name" value="MFS general substrate transporter like domains"/>
    <property type="match status" value="1"/>
</dbReference>
<feature type="transmembrane region" description="Helical" evidence="5">
    <location>
        <begin position="54"/>
        <end position="75"/>
    </location>
</feature>
<dbReference type="InterPro" id="IPR001958">
    <property type="entry name" value="Tet-R_TetA/multi-R_MdtG-like"/>
</dbReference>
<dbReference type="PROSITE" id="PS50850">
    <property type="entry name" value="MFS"/>
    <property type="match status" value="1"/>
</dbReference>
<feature type="transmembrane region" description="Helical" evidence="5">
    <location>
        <begin position="234"/>
        <end position="255"/>
    </location>
</feature>
<dbReference type="EMBL" id="CP132507">
    <property type="protein sequence ID" value="WNO04028.1"/>
    <property type="molecule type" value="Genomic_DNA"/>
</dbReference>
<gene>
    <name evidence="7" type="ORF">RAN89_14075</name>
</gene>
<evidence type="ECO:0000256" key="1">
    <source>
        <dbReference type="ARBA" id="ARBA00004141"/>
    </source>
</evidence>
<keyword evidence="3 5" id="KW-1133">Transmembrane helix</keyword>
<feature type="transmembrane region" description="Helical" evidence="5">
    <location>
        <begin position="87"/>
        <end position="107"/>
    </location>
</feature>
<evidence type="ECO:0000313" key="7">
    <source>
        <dbReference type="EMBL" id="WNO04028.1"/>
    </source>
</evidence>
<dbReference type="InterPro" id="IPR020846">
    <property type="entry name" value="MFS_dom"/>
</dbReference>
<keyword evidence="8" id="KW-1185">Reference proteome</keyword>
<keyword evidence="2 5" id="KW-0812">Transmembrane</keyword>
<dbReference type="InterPro" id="IPR011701">
    <property type="entry name" value="MFS"/>
</dbReference>
<dbReference type="PANTHER" id="PTHR23526">
    <property type="entry name" value="INTEGRAL MEMBRANE TRANSPORT PROTEIN-RELATED"/>
    <property type="match status" value="1"/>
</dbReference>
<feature type="transmembrane region" description="Helical" evidence="5">
    <location>
        <begin position="145"/>
        <end position="168"/>
    </location>
</feature>
<feature type="transmembrane region" description="Helical" evidence="5">
    <location>
        <begin position="261"/>
        <end position="284"/>
    </location>
</feature>
<reference evidence="7 8" key="1">
    <citation type="submission" date="2023-08" db="EMBL/GenBank/DDBJ databases">
        <title>Rhodoferax potami sp. nov. and Rhodoferax mekongensis sp. nov., isolated from the Mekong River in Thailand.</title>
        <authorList>
            <person name="Kitikhun S."/>
            <person name="Charoenyingcharoen P."/>
            <person name="Siriarchawattana P."/>
            <person name="Likhitrattanapisal S."/>
            <person name="Nilsakha T."/>
            <person name="Chanpet A."/>
            <person name="Rattanawaree P."/>
            <person name="Ingsriswang S."/>
        </authorList>
    </citation>
    <scope>NUCLEOTIDE SEQUENCE [LARGE SCALE GENOMIC DNA]</scope>
    <source>
        <strain evidence="7 8">TBRC 17307</strain>
    </source>
</reference>
<keyword evidence="4 5" id="KW-0472">Membrane</keyword>
<dbReference type="Pfam" id="PF07690">
    <property type="entry name" value="MFS_1"/>
    <property type="match status" value="1"/>
</dbReference>
<comment type="subcellular location">
    <subcellularLocation>
        <location evidence="1">Membrane</location>
        <topology evidence="1">Multi-pass membrane protein</topology>
    </subcellularLocation>
</comment>
<name>A0ABZ0AWN0_9BURK</name>
<evidence type="ECO:0000259" key="6">
    <source>
        <dbReference type="PROSITE" id="PS50850"/>
    </source>
</evidence>
<feature type="transmembrane region" description="Helical" evidence="5">
    <location>
        <begin position="291"/>
        <end position="311"/>
    </location>
</feature>
<feature type="transmembrane region" description="Helical" evidence="5">
    <location>
        <begin position="113"/>
        <end position="133"/>
    </location>
</feature>
<proteinExistence type="predicted"/>
<protein>
    <submittedName>
        <fullName evidence="7">MFS transporter</fullName>
    </submittedName>
</protein>
<evidence type="ECO:0000256" key="3">
    <source>
        <dbReference type="ARBA" id="ARBA00022989"/>
    </source>
</evidence>